<dbReference type="EMBL" id="AEJB01000640">
    <property type="protein sequence ID" value="ELP62010.1"/>
    <property type="molecule type" value="Genomic_DNA"/>
</dbReference>
<comment type="caution">
    <text evidence="1">The sequence shown here is derived from an EMBL/GenBank/DDBJ whole genome shotgun (WGS) entry which is preliminary data.</text>
</comment>
<evidence type="ECO:0000313" key="2">
    <source>
        <dbReference type="Proteomes" id="UP000010931"/>
    </source>
</evidence>
<proteinExistence type="predicted"/>
<dbReference type="AlphaFoldDB" id="L7EUE4"/>
<keyword evidence="2" id="KW-1185">Reference proteome</keyword>
<dbReference type="Proteomes" id="UP000010931">
    <property type="component" value="Unassembled WGS sequence"/>
</dbReference>
<gene>
    <name evidence="1" type="ORF">STRTUCAR8_08296</name>
</gene>
<dbReference type="STRING" id="85558.T45_02806"/>
<sequence length="220" mass="25471">MTDTFGAPLQRLPVPVAPRLGENTDSYIRRLARANHLKPSYLHTFLSGPPFWFGKPRLDRLSTVSGRTPEVLHRALVDASSPRLRYKPMPGRFERKYRDQVPQYAEHQIQQQAMEGAVPLQTLAHRHGVSKRLIYYFLDNPPQPFEERPVRGPAVITRFQHLIEPLIASGLNTREIWCELMDTHSTSISYGTLNGYMCKKRKEERRREARNARITTARSR</sequence>
<evidence type="ECO:0000313" key="1">
    <source>
        <dbReference type="EMBL" id="ELP62010.1"/>
    </source>
</evidence>
<accession>L7EUE4</accession>
<dbReference type="RefSeq" id="WP_006383103.1">
    <property type="nucleotide sequence ID" value="NZ_AEJB01000640.1"/>
</dbReference>
<organism evidence="1 2">
    <name type="scientific">Streptomyces turgidiscabies (strain Car8)</name>
    <dbReference type="NCBI Taxonomy" id="698760"/>
    <lineage>
        <taxon>Bacteria</taxon>
        <taxon>Bacillati</taxon>
        <taxon>Actinomycetota</taxon>
        <taxon>Actinomycetes</taxon>
        <taxon>Kitasatosporales</taxon>
        <taxon>Streptomycetaceae</taxon>
        <taxon>Streptomyces</taxon>
    </lineage>
</organism>
<dbReference type="GeneID" id="97402519"/>
<reference evidence="1 2" key="1">
    <citation type="journal article" date="2011" name="Plasmid">
        <title>Streptomyces turgidiscabies Car8 contains a modular pathogenicity island that shares virulence genes with other actinobacterial plant pathogens.</title>
        <authorList>
            <person name="Huguet-Tapia J.C."/>
            <person name="Badger J.H."/>
            <person name="Loria R."/>
            <person name="Pettis G.S."/>
        </authorList>
    </citation>
    <scope>NUCLEOTIDE SEQUENCE [LARGE SCALE GENOMIC DNA]</scope>
    <source>
        <strain evidence="1 2">Car8</strain>
    </source>
</reference>
<name>L7EUE4_STRT8</name>
<protein>
    <submittedName>
        <fullName evidence="1">Uncharacterized protein</fullName>
    </submittedName>
</protein>